<dbReference type="EC" id="2.5.1.3" evidence="10"/>
<evidence type="ECO:0000256" key="7">
    <source>
        <dbReference type="ARBA" id="ARBA00047334"/>
    </source>
</evidence>
<dbReference type="UniPathway" id="UPA00060">
    <property type="reaction ID" value="UER00141"/>
</dbReference>
<gene>
    <name evidence="10" type="primary">thiE</name>
    <name evidence="14" type="ORF">CLV47_1075</name>
</gene>
<keyword evidence="5 10" id="KW-0460">Magnesium</keyword>
<comment type="function">
    <text evidence="1 10">Condenses 4-methyl-5-(beta-hydroxyethyl)thiazole monophosphate (THZ-P) and 2-methyl-4-amino-5-hydroxymethyl pyrimidine pyrophosphate (HMP-PP) to form thiamine monophosphate (TMP).</text>
</comment>
<feature type="binding site" evidence="10">
    <location>
        <begin position="193"/>
        <end position="194"/>
    </location>
    <ligand>
        <name>2-[(2R,5Z)-2-carboxy-4-methylthiazol-5(2H)-ylidene]ethyl phosphate</name>
        <dbReference type="ChEBI" id="CHEBI:62899"/>
    </ligand>
</feature>
<evidence type="ECO:0000256" key="3">
    <source>
        <dbReference type="ARBA" id="ARBA00022679"/>
    </source>
</evidence>
<dbReference type="GO" id="GO:0005737">
    <property type="term" value="C:cytoplasm"/>
    <property type="evidence" value="ECO:0007669"/>
    <property type="project" value="TreeGrafter"/>
</dbReference>
<name>A0A2T0ZZW5_9ACTN</name>
<dbReference type="GO" id="GO:0004789">
    <property type="term" value="F:thiamine-phosphate diphosphorylase activity"/>
    <property type="evidence" value="ECO:0007669"/>
    <property type="project" value="UniProtKB-UniRule"/>
</dbReference>
<comment type="similarity">
    <text evidence="10 11">Belongs to the thiamine-phosphate synthase family.</text>
</comment>
<keyword evidence="15" id="KW-1185">Reference proteome</keyword>
<evidence type="ECO:0000256" key="4">
    <source>
        <dbReference type="ARBA" id="ARBA00022723"/>
    </source>
</evidence>
<dbReference type="RefSeq" id="WP_106348852.1">
    <property type="nucleotide sequence ID" value="NZ_PVUE01000007.1"/>
</dbReference>
<dbReference type="SUPFAM" id="SSF51391">
    <property type="entry name" value="Thiamin phosphate synthase"/>
    <property type="match status" value="1"/>
</dbReference>
<reference evidence="14 15" key="1">
    <citation type="submission" date="2018-03" db="EMBL/GenBank/DDBJ databases">
        <title>Genomic Encyclopedia of Archaeal and Bacterial Type Strains, Phase II (KMG-II): from individual species to whole genera.</title>
        <authorList>
            <person name="Goeker M."/>
        </authorList>
    </citation>
    <scope>NUCLEOTIDE SEQUENCE [LARGE SCALE GENOMIC DNA]</scope>
    <source>
        <strain evidence="14 15">DSM 100065</strain>
    </source>
</reference>
<sequence>MKVDLSLYLVTDSAQSRARGRDIVDTVSLAVAGGVTAVQIREKTASDKEFLDVVTRVAAALPPTVALFVNDRVEVFLAAQARGIRVSGVHVGQSDQTVSAVRSAIGDDAIIGLSARTDEQLAAAAADPARVDYVGIGTLHPTSTKPDAPDALGIEEFARLASLIDLPAVAIGGITASDMALLRANGAAGAAVVSAICAAEDPEVAARELSQRWNGAE</sequence>
<dbReference type="PANTHER" id="PTHR20857:SF15">
    <property type="entry name" value="THIAMINE-PHOSPHATE SYNTHASE"/>
    <property type="match status" value="1"/>
</dbReference>
<evidence type="ECO:0000256" key="10">
    <source>
        <dbReference type="HAMAP-Rule" id="MF_00097"/>
    </source>
</evidence>
<feature type="binding site" evidence="10">
    <location>
        <position position="145"/>
    </location>
    <ligand>
        <name>4-amino-2-methyl-5-(diphosphooxymethyl)pyrimidine</name>
        <dbReference type="ChEBI" id="CHEBI:57841"/>
    </ligand>
</feature>
<dbReference type="InterPro" id="IPR034291">
    <property type="entry name" value="TMP_synthase"/>
</dbReference>
<dbReference type="GO" id="GO:0009228">
    <property type="term" value="P:thiamine biosynthetic process"/>
    <property type="evidence" value="ECO:0007669"/>
    <property type="project" value="UniProtKB-KW"/>
</dbReference>
<comment type="caution">
    <text evidence="14">The sequence shown here is derived from an EMBL/GenBank/DDBJ whole genome shotgun (WGS) entry which is preliminary data.</text>
</comment>
<evidence type="ECO:0000256" key="11">
    <source>
        <dbReference type="RuleBase" id="RU003826"/>
    </source>
</evidence>
<feature type="binding site" evidence="10">
    <location>
        <position position="71"/>
    </location>
    <ligand>
        <name>Mg(2+)</name>
        <dbReference type="ChEBI" id="CHEBI:18420"/>
    </ligand>
</feature>
<dbReference type="PANTHER" id="PTHR20857">
    <property type="entry name" value="THIAMINE-PHOSPHATE PYROPHOSPHORYLASE"/>
    <property type="match status" value="1"/>
</dbReference>
<comment type="catalytic activity">
    <reaction evidence="9 10 11">
        <text>2-[(2R,5Z)-2-carboxy-4-methylthiazol-5(2H)-ylidene]ethyl phosphate + 4-amino-2-methyl-5-(diphosphooxymethyl)pyrimidine + 2 H(+) = thiamine phosphate + CO2 + diphosphate</text>
        <dbReference type="Rhea" id="RHEA:47844"/>
        <dbReference type="ChEBI" id="CHEBI:15378"/>
        <dbReference type="ChEBI" id="CHEBI:16526"/>
        <dbReference type="ChEBI" id="CHEBI:33019"/>
        <dbReference type="ChEBI" id="CHEBI:37575"/>
        <dbReference type="ChEBI" id="CHEBI:57841"/>
        <dbReference type="ChEBI" id="CHEBI:62899"/>
        <dbReference type="EC" id="2.5.1.3"/>
    </reaction>
</comment>
<evidence type="ECO:0000256" key="2">
    <source>
        <dbReference type="ARBA" id="ARBA00005165"/>
    </source>
</evidence>
<comment type="cofactor">
    <cofactor evidence="10">
        <name>Mg(2+)</name>
        <dbReference type="ChEBI" id="CHEBI:18420"/>
    </cofactor>
    <text evidence="10">Binds 1 Mg(2+) ion per subunit.</text>
</comment>
<proteinExistence type="inferred from homology"/>
<organism evidence="14 15">
    <name type="scientific">Antricoccus suffuscus</name>
    <dbReference type="NCBI Taxonomy" id="1629062"/>
    <lineage>
        <taxon>Bacteria</taxon>
        <taxon>Bacillati</taxon>
        <taxon>Actinomycetota</taxon>
        <taxon>Actinomycetes</taxon>
        <taxon>Geodermatophilales</taxon>
        <taxon>Antricoccaceae</taxon>
        <taxon>Antricoccus</taxon>
    </lineage>
</organism>
<feature type="binding site" evidence="10">
    <location>
        <begin position="39"/>
        <end position="43"/>
    </location>
    <ligand>
        <name>4-amino-2-methyl-5-(diphosphooxymethyl)pyrimidine</name>
        <dbReference type="ChEBI" id="CHEBI:57841"/>
    </ligand>
</feature>
<feature type="binding site" evidence="10">
    <location>
        <position position="173"/>
    </location>
    <ligand>
        <name>2-[(2R,5Z)-2-carboxy-4-methylthiazol-5(2H)-ylidene]ethyl phosphate</name>
        <dbReference type="ChEBI" id="CHEBI:62899"/>
    </ligand>
</feature>
<feature type="binding site" evidence="10">
    <location>
        <position position="95"/>
    </location>
    <ligand>
        <name>Mg(2+)</name>
        <dbReference type="ChEBI" id="CHEBI:18420"/>
    </ligand>
</feature>
<dbReference type="Gene3D" id="3.20.20.70">
    <property type="entry name" value="Aldolase class I"/>
    <property type="match status" value="1"/>
</dbReference>
<dbReference type="InterPro" id="IPR036206">
    <property type="entry name" value="ThiamineP_synth_sf"/>
</dbReference>
<feature type="binding site" evidence="10">
    <location>
        <position position="114"/>
    </location>
    <ligand>
        <name>4-amino-2-methyl-5-(diphosphooxymethyl)pyrimidine</name>
        <dbReference type="ChEBI" id="CHEBI:57841"/>
    </ligand>
</feature>
<dbReference type="NCBIfam" id="TIGR00693">
    <property type="entry name" value="thiE"/>
    <property type="match status" value="1"/>
</dbReference>
<dbReference type="HAMAP" id="MF_00097">
    <property type="entry name" value="TMP_synthase"/>
    <property type="match status" value="1"/>
</dbReference>
<evidence type="ECO:0000313" key="15">
    <source>
        <dbReference type="Proteomes" id="UP000237752"/>
    </source>
</evidence>
<dbReference type="GO" id="GO:0000287">
    <property type="term" value="F:magnesium ion binding"/>
    <property type="evidence" value="ECO:0007669"/>
    <property type="project" value="UniProtKB-UniRule"/>
</dbReference>
<keyword evidence="3 10" id="KW-0808">Transferase</keyword>
<comment type="pathway">
    <text evidence="2 10 12">Cofactor biosynthesis; thiamine diphosphate biosynthesis; thiamine phosphate from 4-amino-2-methyl-5-diphosphomethylpyrimidine and 4-methyl-5-(2-phosphoethyl)-thiazole: step 1/1.</text>
</comment>
<dbReference type="CDD" id="cd00564">
    <property type="entry name" value="TMP_TenI"/>
    <property type="match status" value="1"/>
</dbReference>
<feature type="binding site" evidence="10">
    <location>
        <position position="70"/>
    </location>
    <ligand>
        <name>4-amino-2-methyl-5-(diphosphooxymethyl)pyrimidine</name>
        <dbReference type="ChEBI" id="CHEBI:57841"/>
    </ligand>
</feature>
<dbReference type="Pfam" id="PF02581">
    <property type="entry name" value="TMP-TENI"/>
    <property type="match status" value="1"/>
</dbReference>
<keyword evidence="6 10" id="KW-0784">Thiamine biosynthesis</keyword>
<dbReference type="EMBL" id="PVUE01000007">
    <property type="protein sequence ID" value="PRZ41880.1"/>
    <property type="molecule type" value="Genomic_DNA"/>
</dbReference>
<dbReference type="InterPro" id="IPR022998">
    <property type="entry name" value="ThiamineP_synth_TenI"/>
</dbReference>
<accession>A0A2T0ZZW5</accession>
<feature type="binding site" evidence="10">
    <location>
        <begin position="142"/>
        <end position="144"/>
    </location>
    <ligand>
        <name>2-[(2R,5Z)-2-carboxy-4-methylthiazol-5(2H)-ylidene]ethyl phosphate</name>
        <dbReference type="ChEBI" id="CHEBI:62899"/>
    </ligand>
</feature>
<evidence type="ECO:0000256" key="12">
    <source>
        <dbReference type="RuleBase" id="RU004253"/>
    </source>
</evidence>
<dbReference type="GO" id="GO:0009229">
    <property type="term" value="P:thiamine diphosphate biosynthetic process"/>
    <property type="evidence" value="ECO:0007669"/>
    <property type="project" value="UniProtKB-UniRule"/>
</dbReference>
<dbReference type="InterPro" id="IPR013785">
    <property type="entry name" value="Aldolase_TIM"/>
</dbReference>
<feature type="domain" description="Thiamine phosphate synthase/TenI" evidence="13">
    <location>
        <begin position="7"/>
        <end position="196"/>
    </location>
</feature>
<protein>
    <recommendedName>
        <fullName evidence="10">Thiamine-phosphate synthase</fullName>
        <shortName evidence="10">TP synthase</shortName>
        <shortName evidence="10">TPS</shortName>
        <ecNumber evidence="10">2.5.1.3</ecNumber>
    </recommendedName>
    <alternativeName>
        <fullName evidence="10">Thiamine-phosphate pyrophosphorylase</fullName>
        <shortName evidence="10">TMP pyrophosphorylase</shortName>
        <shortName evidence="10">TMP-PPase</shortName>
    </alternativeName>
</protein>
<dbReference type="AlphaFoldDB" id="A0A2T0ZZW5"/>
<evidence type="ECO:0000256" key="9">
    <source>
        <dbReference type="ARBA" id="ARBA00047883"/>
    </source>
</evidence>
<comment type="catalytic activity">
    <reaction evidence="7 10 11">
        <text>4-methyl-5-(2-phosphooxyethyl)-thiazole + 4-amino-2-methyl-5-(diphosphooxymethyl)pyrimidine + H(+) = thiamine phosphate + diphosphate</text>
        <dbReference type="Rhea" id="RHEA:22328"/>
        <dbReference type="ChEBI" id="CHEBI:15378"/>
        <dbReference type="ChEBI" id="CHEBI:33019"/>
        <dbReference type="ChEBI" id="CHEBI:37575"/>
        <dbReference type="ChEBI" id="CHEBI:57841"/>
        <dbReference type="ChEBI" id="CHEBI:58296"/>
        <dbReference type="EC" id="2.5.1.3"/>
    </reaction>
</comment>
<evidence type="ECO:0000256" key="1">
    <source>
        <dbReference type="ARBA" id="ARBA00003814"/>
    </source>
</evidence>
<evidence type="ECO:0000256" key="8">
    <source>
        <dbReference type="ARBA" id="ARBA00047851"/>
    </source>
</evidence>
<evidence type="ECO:0000256" key="5">
    <source>
        <dbReference type="ARBA" id="ARBA00022842"/>
    </source>
</evidence>
<evidence type="ECO:0000256" key="6">
    <source>
        <dbReference type="ARBA" id="ARBA00022977"/>
    </source>
</evidence>
<evidence type="ECO:0000313" key="14">
    <source>
        <dbReference type="EMBL" id="PRZ41880.1"/>
    </source>
</evidence>
<keyword evidence="4 10" id="KW-0479">Metal-binding</keyword>
<comment type="catalytic activity">
    <reaction evidence="8 10 11">
        <text>2-(2-carboxy-4-methylthiazol-5-yl)ethyl phosphate + 4-amino-2-methyl-5-(diphosphooxymethyl)pyrimidine + 2 H(+) = thiamine phosphate + CO2 + diphosphate</text>
        <dbReference type="Rhea" id="RHEA:47848"/>
        <dbReference type="ChEBI" id="CHEBI:15378"/>
        <dbReference type="ChEBI" id="CHEBI:16526"/>
        <dbReference type="ChEBI" id="CHEBI:33019"/>
        <dbReference type="ChEBI" id="CHEBI:37575"/>
        <dbReference type="ChEBI" id="CHEBI:57841"/>
        <dbReference type="ChEBI" id="CHEBI:62890"/>
        <dbReference type="EC" id="2.5.1.3"/>
    </reaction>
</comment>
<evidence type="ECO:0000259" key="13">
    <source>
        <dbReference type="Pfam" id="PF02581"/>
    </source>
</evidence>
<dbReference type="Proteomes" id="UP000237752">
    <property type="component" value="Unassembled WGS sequence"/>
</dbReference>
<dbReference type="OrthoDB" id="3243336at2"/>